<dbReference type="EMBL" id="JAABOA010000004">
    <property type="protein sequence ID" value="KAF9586727.1"/>
    <property type="molecule type" value="Genomic_DNA"/>
</dbReference>
<feature type="compositionally biased region" description="Basic and acidic residues" evidence="1">
    <location>
        <begin position="369"/>
        <end position="383"/>
    </location>
</feature>
<feature type="region of interest" description="Disordered" evidence="1">
    <location>
        <begin position="322"/>
        <end position="383"/>
    </location>
</feature>
<feature type="compositionally biased region" description="Low complexity" evidence="1">
    <location>
        <begin position="335"/>
        <end position="367"/>
    </location>
</feature>
<accession>A0A9P6G445</accession>
<evidence type="ECO:0000313" key="3">
    <source>
        <dbReference type="Proteomes" id="UP000780801"/>
    </source>
</evidence>
<gene>
    <name evidence="2" type="ORF">BGW38_006269</name>
</gene>
<dbReference type="PANTHER" id="PTHR28272">
    <property type="entry name" value="RIBONUCLEASES P/MRP PROTEIN SUBUNIT POP3"/>
    <property type="match status" value="1"/>
</dbReference>
<proteinExistence type="predicted"/>
<dbReference type="OrthoDB" id="20109at2759"/>
<evidence type="ECO:0000256" key="1">
    <source>
        <dbReference type="SAM" id="MobiDB-lite"/>
    </source>
</evidence>
<dbReference type="AlphaFoldDB" id="A0A9P6G445"/>
<organism evidence="2 3">
    <name type="scientific">Lunasporangiospora selenospora</name>
    <dbReference type="NCBI Taxonomy" id="979761"/>
    <lineage>
        <taxon>Eukaryota</taxon>
        <taxon>Fungi</taxon>
        <taxon>Fungi incertae sedis</taxon>
        <taxon>Mucoromycota</taxon>
        <taxon>Mortierellomycotina</taxon>
        <taxon>Mortierellomycetes</taxon>
        <taxon>Mortierellales</taxon>
        <taxon>Mortierellaceae</taxon>
        <taxon>Lunasporangiospora</taxon>
    </lineage>
</organism>
<evidence type="ECO:0000313" key="2">
    <source>
        <dbReference type="EMBL" id="KAF9586727.1"/>
    </source>
</evidence>
<dbReference type="Proteomes" id="UP000780801">
    <property type="component" value="Unassembled WGS sequence"/>
</dbReference>
<keyword evidence="3" id="KW-1185">Reference proteome</keyword>
<dbReference type="PANTHER" id="PTHR28272:SF1">
    <property type="entry name" value="RIBONUCLEASES P_MRP PROTEIN SUBUNIT POP3"/>
    <property type="match status" value="1"/>
</dbReference>
<reference evidence="2" key="1">
    <citation type="journal article" date="2020" name="Fungal Divers.">
        <title>Resolving the Mortierellaceae phylogeny through synthesis of multi-gene phylogenetics and phylogenomics.</title>
        <authorList>
            <person name="Vandepol N."/>
            <person name="Liber J."/>
            <person name="Desiro A."/>
            <person name="Na H."/>
            <person name="Kennedy M."/>
            <person name="Barry K."/>
            <person name="Grigoriev I.V."/>
            <person name="Miller A.N."/>
            <person name="O'Donnell K."/>
            <person name="Stajich J.E."/>
            <person name="Bonito G."/>
        </authorList>
    </citation>
    <scope>NUCLEOTIDE SEQUENCE</scope>
    <source>
        <strain evidence="2">KOD1015</strain>
    </source>
</reference>
<dbReference type="InterPro" id="IPR013241">
    <property type="entry name" value="RNase_P_Pop3"/>
</dbReference>
<protein>
    <submittedName>
        <fullName evidence="2">Uncharacterized protein</fullName>
    </submittedName>
</protein>
<name>A0A9P6G445_9FUNG</name>
<sequence>MSGRKDGGAAVHSGGMRTMNNAKAKKMKTTVRNNLKTPHEISWPQVTSQGNQSVLELLCNLLKPIGDHKNLVAKSPLAAEKKAKKEQKAKSRAPNAALARTDQILEISLKASDVEMSKRTQEQTGDVEMTAVNVSGAQDPSTTALATANVNISKSPEVMRHISVGINAVTKDIERSLKNPTEFPPPSAVYLCKGDIMPEHLYKHLLAMVAMLPGTLLFPFLKDAELSLSRAIGIKTVGAILIKSSALDEKIVDAQLLVAASGRFVEPITVSWLPKITIPKPTPSAVPAAPAPPATSTTAPAAYIATNIQSVITVQPIKEKTMKTPNAGSNQNNVQKAGNKAQGKNAQQQKKQSQQQPNQSKMNQQNKRPPSDSSERAGKKTKL</sequence>
<dbReference type="GO" id="GO:0006364">
    <property type="term" value="P:rRNA processing"/>
    <property type="evidence" value="ECO:0007669"/>
    <property type="project" value="InterPro"/>
</dbReference>
<dbReference type="GO" id="GO:0008033">
    <property type="term" value="P:tRNA processing"/>
    <property type="evidence" value="ECO:0007669"/>
    <property type="project" value="InterPro"/>
</dbReference>
<comment type="caution">
    <text evidence="2">The sequence shown here is derived from an EMBL/GenBank/DDBJ whole genome shotgun (WGS) entry which is preliminary data.</text>
</comment>
<feature type="compositionally biased region" description="Polar residues" evidence="1">
    <location>
        <begin position="323"/>
        <end position="334"/>
    </location>
</feature>